<evidence type="ECO:0000256" key="7">
    <source>
        <dbReference type="SAM" id="MobiDB-lite"/>
    </source>
</evidence>
<dbReference type="PRINTS" id="PR00420">
    <property type="entry name" value="RNGMNOXGNASE"/>
</dbReference>
<keyword evidence="8" id="KW-0812">Transmembrane</keyword>
<evidence type="ECO:0000256" key="5">
    <source>
        <dbReference type="ARBA" id="ARBA00023002"/>
    </source>
</evidence>
<protein>
    <recommendedName>
        <fullName evidence="9">FAD-binding domain-containing protein</fullName>
    </recommendedName>
</protein>
<keyword evidence="5" id="KW-0560">Oxidoreductase</keyword>
<feature type="transmembrane region" description="Helical" evidence="8">
    <location>
        <begin position="637"/>
        <end position="658"/>
    </location>
</feature>
<dbReference type="Proteomes" id="UP000722791">
    <property type="component" value="Unassembled WGS sequence"/>
</dbReference>
<dbReference type="InterPro" id="IPR002938">
    <property type="entry name" value="FAD-bd"/>
</dbReference>
<name>A0A8J4CBK1_9CHLO</name>
<feature type="compositionally biased region" description="Low complexity" evidence="7">
    <location>
        <begin position="507"/>
        <end position="521"/>
    </location>
</feature>
<dbReference type="OrthoDB" id="10053569at2759"/>
<evidence type="ECO:0000256" key="6">
    <source>
        <dbReference type="ARBA" id="ARBA00023033"/>
    </source>
</evidence>
<gene>
    <name evidence="10" type="ORF">Vretifemale_7958</name>
    <name evidence="11" type="ORF">Vretimale_6134</name>
</gene>
<dbReference type="EMBL" id="BNCQ01000009">
    <property type="protein sequence ID" value="GIM01324.1"/>
    <property type="molecule type" value="Genomic_DNA"/>
</dbReference>
<evidence type="ECO:0000313" key="12">
    <source>
        <dbReference type="Proteomes" id="UP000747110"/>
    </source>
</evidence>
<proteinExistence type="predicted"/>
<keyword evidence="3" id="KW-0274">FAD</keyword>
<dbReference type="Pfam" id="PF01494">
    <property type="entry name" value="FAD_binding_3"/>
    <property type="match status" value="2"/>
</dbReference>
<accession>A0A8J4CBK1</accession>
<evidence type="ECO:0000256" key="8">
    <source>
        <dbReference type="SAM" id="Phobius"/>
    </source>
</evidence>
<dbReference type="Gene3D" id="3.50.50.60">
    <property type="entry name" value="FAD/NAD(P)-binding domain"/>
    <property type="match status" value="2"/>
</dbReference>
<comment type="caution">
    <text evidence="10">The sequence shown here is derived from an EMBL/GenBank/DDBJ whole genome shotgun (WGS) entry which is preliminary data.</text>
</comment>
<keyword evidence="8" id="KW-1133">Transmembrane helix</keyword>
<dbReference type="Proteomes" id="UP000747110">
    <property type="component" value="Unassembled WGS sequence"/>
</dbReference>
<dbReference type="PANTHER" id="PTHR46028">
    <property type="entry name" value="KYNURENINE 3-MONOOXYGENASE"/>
    <property type="match status" value="1"/>
</dbReference>
<dbReference type="SUPFAM" id="SSF51905">
    <property type="entry name" value="FAD/NAD(P)-binding domain"/>
    <property type="match status" value="1"/>
</dbReference>
<keyword evidence="4" id="KW-0521">NADP</keyword>
<evidence type="ECO:0000256" key="1">
    <source>
        <dbReference type="ARBA" id="ARBA00001974"/>
    </source>
</evidence>
<feature type="compositionally biased region" description="Pro residues" evidence="7">
    <location>
        <begin position="98"/>
        <end position="113"/>
    </location>
</feature>
<evidence type="ECO:0000313" key="10">
    <source>
        <dbReference type="EMBL" id="GIL78537.1"/>
    </source>
</evidence>
<dbReference type="AlphaFoldDB" id="A0A8J4CBK1"/>
<sequence>MLLTRVAKSPPLPAFLSHRRHHCTLPRKPVAAGYSHGLPAHARIAVQRFVHEAVRKPPVNRVGCVKAVAGAAARAQTSDSSALIAAAGGGNASTTHSPSPPPTKLPAQLPQPQPEAQQPPNAEACDVLIVGAGPAGLATALLLAQRRHQGWERIILLEKRPSIDLEETDKSYVYMIDGRGFSLTEAVGLTEAVKAAGVTKKVVTVAQLSPDGTYTERSFSFGEAPISTWLPRGAYLKVLYGGLAPAEREGRVRLLNNVQVTDIQLVSGGGGGATADPIVVHARDVTTGRELLFSPRLLVGADGLNSTVRQALVEWAPAASLPPDHFQPVVLNSPAGGLRYKVLPLPPNPPFRMRQQRDEQLKPRPKQGGASEAMQTSAADSAAPVAESVAFEGGHSGVLPNSQAVSISGVKAPRNRAMRLGLLPVGDPAAPRTANVITKKDHFFWTLDSGKRMGEFLQESFPQLEISSLFTEQQLEAIAASRGGVFPPPQHLRHFTAVLESNVNNNPGHAAAAQPSPQAVPEAPPRGGSGGDEDGPQKDGTDAARAAAPCSGVVLIGDAIHCFPPDLGQGVNSSMTDALVLAQALDEASGNLARALPLFEARQAPEAAALAEIMTFGFPYQYNQDTFKRNLWMLNTVLRSALHGLFPWAFSPQTFMLIRRAEMSYVQIREAVHTTTQRIWVLAGTLAALAILAIRAMVVAAGAPVS</sequence>
<keyword evidence="6" id="KW-0503">Monooxygenase</keyword>
<dbReference type="GO" id="GO:0071949">
    <property type="term" value="F:FAD binding"/>
    <property type="evidence" value="ECO:0007669"/>
    <property type="project" value="InterPro"/>
</dbReference>
<dbReference type="PANTHER" id="PTHR46028:SF2">
    <property type="entry name" value="KYNURENINE 3-MONOOXYGENASE"/>
    <property type="match status" value="1"/>
</dbReference>
<dbReference type="GO" id="GO:0004502">
    <property type="term" value="F:kynurenine 3-monooxygenase activity"/>
    <property type="evidence" value="ECO:0007669"/>
    <property type="project" value="TreeGrafter"/>
</dbReference>
<evidence type="ECO:0000313" key="11">
    <source>
        <dbReference type="EMBL" id="GIM01324.1"/>
    </source>
</evidence>
<organism evidence="10 12">
    <name type="scientific">Volvox reticuliferus</name>
    <dbReference type="NCBI Taxonomy" id="1737510"/>
    <lineage>
        <taxon>Eukaryota</taxon>
        <taxon>Viridiplantae</taxon>
        <taxon>Chlorophyta</taxon>
        <taxon>core chlorophytes</taxon>
        <taxon>Chlorophyceae</taxon>
        <taxon>CS clade</taxon>
        <taxon>Chlamydomonadales</taxon>
        <taxon>Volvocaceae</taxon>
        <taxon>Volvox</taxon>
    </lineage>
</organism>
<dbReference type="GO" id="GO:0070189">
    <property type="term" value="P:kynurenine metabolic process"/>
    <property type="evidence" value="ECO:0007669"/>
    <property type="project" value="TreeGrafter"/>
</dbReference>
<dbReference type="EMBL" id="BNCP01000013">
    <property type="protein sequence ID" value="GIL78537.1"/>
    <property type="molecule type" value="Genomic_DNA"/>
</dbReference>
<evidence type="ECO:0000256" key="2">
    <source>
        <dbReference type="ARBA" id="ARBA00022630"/>
    </source>
</evidence>
<feature type="region of interest" description="Disordered" evidence="7">
    <location>
        <begin position="503"/>
        <end position="544"/>
    </location>
</feature>
<keyword evidence="12" id="KW-1185">Reference proteome</keyword>
<reference evidence="10" key="1">
    <citation type="journal article" date="2021" name="Proc. Natl. Acad. Sci. U.S.A.">
        <title>Three genomes in the algal genus Volvox reveal the fate of a haploid sex-determining region after a transition to homothallism.</title>
        <authorList>
            <person name="Yamamoto K."/>
            <person name="Hamaji T."/>
            <person name="Kawai-Toyooka H."/>
            <person name="Matsuzaki R."/>
            <person name="Takahashi F."/>
            <person name="Nishimura Y."/>
            <person name="Kawachi M."/>
            <person name="Noguchi H."/>
            <person name="Minakuchi Y."/>
            <person name="Umen J.G."/>
            <person name="Toyoda A."/>
            <person name="Nozaki H."/>
        </authorList>
    </citation>
    <scope>NUCLEOTIDE SEQUENCE</scope>
    <source>
        <strain evidence="11">NIES-3785</strain>
        <strain evidence="10">NIES-3786</strain>
    </source>
</reference>
<dbReference type="InterPro" id="IPR036188">
    <property type="entry name" value="FAD/NAD-bd_sf"/>
</dbReference>
<comment type="cofactor">
    <cofactor evidence="1">
        <name>FAD</name>
        <dbReference type="ChEBI" id="CHEBI:57692"/>
    </cofactor>
</comment>
<feature type="transmembrane region" description="Helical" evidence="8">
    <location>
        <begin position="679"/>
        <end position="703"/>
    </location>
</feature>
<evidence type="ECO:0000256" key="4">
    <source>
        <dbReference type="ARBA" id="ARBA00022857"/>
    </source>
</evidence>
<keyword evidence="2" id="KW-0285">Flavoprotein</keyword>
<evidence type="ECO:0000259" key="9">
    <source>
        <dbReference type="Pfam" id="PF01494"/>
    </source>
</evidence>
<keyword evidence="8" id="KW-0472">Membrane</keyword>
<feature type="region of interest" description="Disordered" evidence="7">
    <location>
        <begin position="343"/>
        <end position="381"/>
    </location>
</feature>
<feature type="domain" description="FAD-binding" evidence="9">
    <location>
        <begin position="553"/>
        <end position="587"/>
    </location>
</feature>
<feature type="domain" description="FAD-binding" evidence="9">
    <location>
        <begin position="125"/>
        <end position="312"/>
    </location>
</feature>
<evidence type="ECO:0000256" key="3">
    <source>
        <dbReference type="ARBA" id="ARBA00022827"/>
    </source>
</evidence>
<feature type="region of interest" description="Disordered" evidence="7">
    <location>
        <begin position="86"/>
        <end position="119"/>
    </location>
</feature>